<dbReference type="AlphaFoldDB" id="A0A846QL47"/>
<dbReference type="Pfam" id="PF09344">
    <property type="entry name" value="Cas_CT1975"/>
    <property type="match status" value="1"/>
</dbReference>
<organism evidence="1 2">
    <name type="scientific">Desulfobaculum xiamenense</name>
    <dbReference type="NCBI Taxonomy" id="995050"/>
    <lineage>
        <taxon>Bacteria</taxon>
        <taxon>Pseudomonadati</taxon>
        <taxon>Thermodesulfobacteriota</taxon>
        <taxon>Desulfovibrionia</taxon>
        <taxon>Desulfovibrionales</taxon>
        <taxon>Desulfovibrionaceae</taxon>
        <taxon>Desulfobaculum</taxon>
    </lineage>
</organism>
<proteinExistence type="predicted"/>
<accession>A0A846QL47</accession>
<dbReference type="EMBL" id="JAATJA010000001">
    <property type="protein sequence ID" value="NJB67907.1"/>
    <property type="molecule type" value="Genomic_DNA"/>
</dbReference>
<dbReference type="InterPro" id="IPR010148">
    <property type="entry name" value="CRISPR-assoc_prot_CT1975"/>
</dbReference>
<evidence type="ECO:0000313" key="2">
    <source>
        <dbReference type="Proteomes" id="UP000580856"/>
    </source>
</evidence>
<protein>
    <submittedName>
        <fullName evidence="1">CRISPR system Cascade subunit CasC</fullName>
    </submittedName>
</protein>
<dbReference type="Proteomes" id="UP000580856">
    <property type="component" value="Unassembled WGS sequence"/>
</dbReference>
<gene>
    <name evidence="1" type="ORF">GGQ74_001547</name>
</gene>
<name>A0A846QL47_9BACT</name>
<reference evidence="1 2" key="1">
    <citation type="submission" date="2020-03" db="EMBL/GenBank/DDBJ databases">
        <title>Genomic Encyclopedia of Type Strains, Phase IV (KMG-IV): sequencing the most valuable type-strain genomes for metagenomic binning, comparative biology and taxonomic classification.</title>
        <authorList>
            <person name="Goeker M."/>
        </authorList>
    </citation>
    <scope>NUCLEOTIDE SEQUENCE [LARGE SCALE GENOMIC DNA]</scope>
    <source>
        <strain evidence="1 2">DSM 24233</strain>
    </source>
</reference>
<dbReference type="RefSeq" id="WP_167940921.1">
    <property type="nucleotide sequence ID" value="NZ_JAATJA010000001.1"/>
</dbReference>
<comment type="caution">
    <text evidence="1">The sequence shown here is derived from an EMBL/GenBank/DDBJ whole genome shotgun (WGS) entry which is preliminary data.</text>
</comment>
<sequence>MQKYIQLHVLTSYPASNLNRDDLGRPKTVVMGNSQRLRISSQSVKRAWRTSELFQQELGAEIGVRTKSIGIYVHQALTTGVGFGDAMEGASGGSLPTIKDKAAREIARAIAGVFRANKSAEKGKKDEEAKAKAELEKEPLAHLSRAELAGIAALVEECRESGKTPEKDALELLRRDNMAVDIALFGRMLAKNKPFNIEAAVQVGHPMTVHSVEVEDDFFTAVDDLNRDSTGAGHMGVSEYGAGLFYHYICIDTELLVRNLNGNEELAERAVRALTKACCMISPTGKQNSYASRSYASYCLAERGDIQPRTLAAAYLEPLDFKPEVEAVNYSGCADSERKNLFNRAVTELTTLRENYGKVYGFQTESASFNVPKGVGSLDEICNFITE</sequence>
<dbReference type="NCBIfam" id="TIGR01869">
    <property type="entry name" value="casC_Cse4"/>
    <property type="match status" value="1"/>
</dbReference>
<keyword evidence="2" id="KW-1185">Reference proteome</keyword>
<evidence type="ECO:0000313" key="1">
    <source>
        <dbReference type="EMBL" id="NJB67907.1"/>
    </source>
</evidence>